<protein>
    <recommendedName>
        <fullName evidence="3">DNA alkylation repair enzyme</fullName>
    </recommendedName>
</protein>
<dbReference type="KEGG" id="daf:Desaf_0474"/>
<dbReference type="HOGENOM" id="CLU_061369_1_0_7"/>
<dbReference type="eggNOG" id="COG4912">
    <property type="taxonomic scope" value="Bacteria"/>
</dbReference>
<reference evidence="1 2" key="1">
    <citation type="journal article" date="2011" name="J. Bacteriol.">
        <title>Genome sequence of the mercury-methylating and pleomorphic Desulfovibrio africanus Strain Walvis Bay.</title>
        <authorList>
            <person name="Brown S.D."/>
            <person name="Wall J.D."/>
            <person name="Kucken A.M."/>
            <person name="Gilmour C.C."/>
            <person name="Podar M."/>
            <person name="Brandt C.C."/>
            <person name="Teshima H."/>
            <person name="Detter J.C."/>
            <person name="Han C.S."/>
            <person name="Land M.L."/>
            <person name="Lucas S."/>
            <person name="Han J."/>
            <person name="Pennacchio L."/>
            <person name="Nolan M."/>
            <person name="Pitluck S."/>
            <person name="Woyke T."/>
            <person name="Goodwin L."/>
            <person name="Palumbo A.V."/>
            <person name="Elias D.A."/>
        </authorList>
    </citation>
    <scope>NUCLEOTIDE SEQUENCE [LARGE SCALE GENOMIC DNA]</scope>
    <source>
        <strain evidence="1 2">Walvis Bay</strain>
    </source>
</reference>
<dbReference type="Pfam" id="PF08713">
    <property type="entry name" value="DNA_alkylation"/>
    <property type="match status" value="1"/>
</dbReference>
<dbReference type="Proteomes" id="UP000007844">
    <property type="component" value="Chromosome"/>
</dbReference>
<evidence type="ECO:0000313" key="1">
    <source>
        <dbReference type="EMBL" id="EGJ48828.1"/>
    </source>
</evidence>
<dbReference type="PANTHER" id="PTHR41291:SF1">
    <property type="entry name" value="DNA ALKYLATION REPAIR PROTEIN"/>
    <property type="match status" value="1"/>
</dbReference>
<dbReference type="PANTHER" id="PTHR41291">
    <property type="entry name" value="DNA ALKYLATION REPAIR PROTEIN"/>
    <property type="match status" value="1"/>
</dbReference>
<evidence type="ECO:0000313" key="2">
    <source>
        <dbReference type="Proteomes" id="UP000007844"/>
    </source>
</evidence>
<dbReference type="RefSeq" id="WP_014258674.1">
    <property type="nucleotide sequence ID" value="NC_016629.1"/>
</dbReference>
<dbReference type="InterPro" id="IPR016024">
    <property type="entry name" value="ARM-type_fold"/>
</dbReference>
<accession>F3YUE6</accession>
<dbReference type="Gene3D" id="1.25.10.90">
    <property type="match status" value="1"/>
</dbReference>
<dbReference type="EMBL" id="CP003221">
    <property type="protein sequence ID" value="EGJ48828.1"/>
    <property type="molecule type" value="Genomic_DNA"/>
</dbReference>
<dbReference type="InterPro" id="IPR014825">
    <property type="entry name" value="DNA_alkylation"/>
</dbReference>
<sequence length="225" mass="25387">MDVVRENAREIVERLAAVSSEADRLGMARFGITSAKAKVLGVRMPVLRAMAKDIGRDHGLALELWATAVHEARILACLLAEPKRVEEALAEAWVADFDSWGLCDQCCLNLLDRVPFAYAKAVEWIEREPEFTRRTGFVLMAVLAVHDKKAEDARFLAWLPLIERHAEDPRNFVKKAVNWALRQIGKRNAALREAAMETARGLITRDDKTARWIGRDALKELESKT</sequence>
<dbReference type="STRING" id="690850.Desaf_0474"/>
<proteinExistence type="predicted"/>
<dbReference type="SUPFAM" id="SSF48371">
    <property type="entry name" value="ARM repeat"/>
    <property type="match status" value="1"/>
</dbReference>
<keyword evidence="2" id="KW-1185">Reference proteome</keyword>
<dbReference type="AlphaFoldDB" id="F3YUE6"/>
<gene>
    <name evidence="1" type="ORF">Desaf_0474</name>
</gene>
<organism evidence="1 2">
    <name type="scientific">Desulfocurvibacter africanus subsp. africanus str. Walvis Bay</name>
    <dbReference type="NCBI Taxonomy" id="690850"/>
    <lineage>
        <taxon>Bacteria</taxon>
        <taxon>Pseudomonadati</taxon>
        <taxon>Thermodesulfobacteriota</taxon>
        <taxon>Desulfovibrionia</taxon>
        <taxon>Desulfovibrionales</taxon>
        <taxon>Desulfovibrionaceae</taxon>
        <taxon>Desulfocurvibacter</taxon>
    </lineage>
</organism>
<evidence type="ECO:0008006" key="3">
    <source>
        <dbReference type="Google" id="ProtNLM"/>
    </source>
</evidence>
<name>F3YUE6_DESAF</name>
<dbReference type="CDD" id="cd06561">
    <property type="entry name" value="AlkD_like"/>
    <property type="match status" value="1"/>
</dbReference>